<dbReference type="Proteomes" id="UP001165121">
    <property type="component" value="Unassembled WGS sequence"/>
</dbReference>
<gene>
    <name evidence="2" type="ORF">Pfra01_001476700</name>
</gene>
<name>A0A9W6XQL9_9STRA</name>
<feature type="compositionally biased region" description="Acidic residues" evidence="1">
    <location>
        <begin position="98"/>
        <end position="125"/>
    </location>
</feature>
<evidence type="ECO:0000313" key="3">
    <source>
        <dbReference type="Proteomes" id="UP001165121"/>
    </source>
</evidence>
<accession>A0A9W6XQL9</accession>
<evidence type="ECO:0000256" key="1">
    <source>
        <dbReference type="SAM" id="MobiDB-lite"/>
    </source>
</evidence>
<feature type="compositionally biased region" description="Polar residues" evidence="1">
    <location>
        <begin position="306"/>
        <end position="318"/>
    </location>
</feature>
<sequence>MDPVPVPDPASTPAPASAIGRVHPAPVTTLASTMDPVPVPDPASTPAPASAIGRVHSAPDNSSLFRTPVPVGRGKQKRRYEDQTGGRHIPTTPHEVINLDDDSEDDEDARNDDDDDEDFVDDDNAGSDGGTTVVSVPDVPDVIAEMATDDTQVVNVIDPNSGVQQQVVIEGEPVMRVQLGLQTRIAETKSGINLTSADENVHDYGVMDSGDEAAKDDMVVDEDGEVLPDDVVDGGETVVDEAVEAEVEHKIQFAQRFLDEIGGEQEVLARNLTKEVLKDMSTTGWEDVVQPDTYEYKQTPYEPVVDTNSYPRLQQGYSGQARKL</sequence>
<protein>
    <submittedName>
        <fullName evidence="2">Unnamed protein product</fullName>
    </submittedName>
</protein>
<dbReference type="AlphaFoldDB" id="A0A9W6XQL9"/>
<feature type="compositionally biased region" description="Pro residues" evidence="1">
    <location>
        <begin position="1"/>
        <end position="12"/>
    </location>
</feature>
<dbReference type="EMBL" id="BSXT01001558">
    <property type="protein sequence ID" value="GMF43557.1"/>
    <property type="molecule type" value="Genomic_DNA"/>
</dbReference>
<feature type="region of interest" description="Disordered" evidence="1">
    <location>
        <begin position="299"/>
        <end position="324"/>
    </location>
</feature>
<proteinExistence type="predicted"/>
<comment type="caution">
    <text evidence="2">The sequence shown here is derived from an EMBL/GenBank/DDBJ whole genome shotgun (WGS) entry which is preliminary data.</text>
</comment>
<feature type="region of interest" description="Disordered" evidence="1">
    <location>
        <begin position="1"/>
        <end position="135"/>
    </location>
</feature>
<keyword evidence="3" id="KW-1185">Reference proteome</keyword>
<reference evidence="2" key="1">
    <citation type="submission" date="2023-04" db="EMBL/GenBank/DDBJ databases">
        <title>Phytophthora fragariaefolia NBRC 109709.</title>
        <authorList>
            <person name="Ichikawa N."/>
            <person name="Sato H."/>
            <person name="Tonouchi N."/>
        </authorList>
    </citation>
    <scope>NUCLEOTIDE SEQUENCE</scope>
    <source>
        <strain evidence="2">NBRC 109709</strain>
    </source>
</reference>
<organism evidence="2 3">
    <name type="scientific">Phytophthora fragariaefolia</name>
    <dbReference type="NCBI Taxonomy" id="1490495"/>
    <lineage>
        <taxon>Eukaryota</taxon>
        <taxon>Sar</taxon>
        <taxon>Stramenopiles</taxon>
        <taxon>Oomycota</taxon>
        <taxon>Peronosporomycetes</taxon>
        <taxon>Peronosporales</taxon>
        <taxon>Peronosporaceae</taxon>
        <taxon>Phytophthora</taxon>
    </lineage>
</organism>
<evidence type="ECO:0000313" key="2">
    <source>
        <dbReference type="EMBL" id="GMF43557.1"/>
    </source>
</evidence>
<dbReference type="OrthoDB" id="106930at2759"/>